<dbReference type="InterPro" id="IPR050130">
    <property type="entry name" value="ClpA_ClpB"/>
</dbReference>
<dbReference type="SUPFAM" id="SSF52540">
    <property type="entry name" value="P-loop containing nucleoside triphosphate hydrolases"/>
    <property type="match status" value="1"/>
</dbReference>
<dbReference type="Gene3D" id="3.40.50.300">
    <property type="entry name" value="P-loop containing nucleotide triphosphate hydrolases"/>
    <property type="match status" value="1"/>
</dbReference>
<feature type="region of interest" description="Disordered" evidence="4">
    <location>
        <begin position="142"/>
        <end position="168"/>
    </location>
</feature>
<gene>
    <name evidence="6" type="ORF">OSB04_022182</name>
</gene>
<dbReference type="PROSITE" id="PS00871">
    <property type="entry name" value="CLPAB_2"/>
    <property type="match status" value="1"/>
</dbReference>
<dbReference type="PANTHER" id="PTHR11638:SF86">
    <property type="entry name" value="CHAPERONE PROTEIN CLPB4, MITOCHONDRIAL"/>
    <property type="match status" value="1"/>
</dbReference>
<dbReference type="GO" id="GO:0005524">
    <property type="term" value="F:ATP binding"/>
    <property type="evidence" value="ECO:0007669"/>
    <property type="project" value="UniProtKB-KW"/>
</dbReference>
<dbReference type="PANTHER" id="PTHR11638">
    <property type="entry name" value="ATP-DEPENDENT CLP PROTEASE"/>
    <property type="match status" value="1"/>
</dbReference>
<dbReference type="AlphaFoldDB" id="A0AA38SX97"/>
<keyword evidence="3" id="KW-0143">Chaperone</keyword>
<evidence type="ECO:0000256" key="1">
    <source>
        <dbReference type="ARBA" id="ARBA00022741"/>
    </source>
</evidence>
<proteinExistence type="predicted"/>
<keyword evidence="1" id="KW-0547">Nucleotide-binding</keyword>
<evidence type="ECO:0000256" key="4">
    <source>
        <dbReference type="SAM" id="MobiDB-lite"/>
    </source>
</evidence>
<name>A0AA38SX97_9ASTR</name>
<organism evidence="6 7">
    <name type="scientific">Centaurea solstitialis</name>
    <name type="common">yellow star-thistle</name>
    <dbReference type="NCBI Taxonomy" id="347529"/>
    <lineage>
        <taxon>Eukaryota</taxon>
        <taxon>Viridiplantae</taxon>
        <taxon>Streptophyta</taxon>
        <taxon>Embryophyta</taxon>
        <taxon>Tracheophyta</taxon>
        <taxon>Spermatophyta</taxon>
        <taxon>Magnoliopsida</taxon>
        <taxon>eudicotyledons</taxon>
        <taxon>Gunneridae</taxon>
        <taxon>Pentapetalae</taxon>
        <taxon>asterids</taxon>
        <taxon>campanulids</taxon>
        <taxon>Asterales</taxon>
        <taxon>Asteraceae</taxon>
        <taxon>Carduoideae</taxon>
        <taxon>Cardueae</taxon>
        <taxon>Centaureinae</taxon>
        <taxon>Centaurea</taxon>
    </lineage>
</organism>
<comment type="caution">
    <text evidence="6">The sequence shown here is derived from an EMBL/GenBank/DDBJ whole genome shotgun (WGS) entry which is preliminary data.</text>
</comment>
<dbReference type="PRINTS" id="PR00300">
    <property type="entry name" value="CLPPROTEASEA"/>
</dbReference>
<dbReference type="GO" id="GO:0034605">
    <property type="term" value="P:cellular response to heat"/>
    <property type="evidence" value="ECO:0007669"/>
    <property type="project" value="TreeGrafter"/>
</dbReference>
<dbReference type="InterPro" id="IPR001270">
    <property type="entry name" value="ClpA/B"/>
</dbReference>
<dbReference type="EMBL" id="JARYMX010000005">
    <property type="protein sequence ID" value="KAJ9549639.1"/>
    <property type="molecule type" value="Genomic_DNA"/>
</dbReference>
<dbReference type="InterPro" id="IPR003959">
    <property type="entry name" value="ATPase_AAA_core"/>
</dbReference>
<accession>A0AA38SX97</accession>
<keyword evidence="2" id="KW-0067">ATP-binding</keyword>
<keyword evidence="7" id="KW-1185">Reference proteome</keyword>
<protein>
    <recommendedName>
        <fullName evidence="5">ATPase AAA-type core domain-containing protein</fullName>
    </recommendedName>
</protein>
<dbReference type="Proteomes" id="UP001172457">
    <property type="component" value="Chromosome 5"/>
</dbReference>
<evidence type="ECO:0000256" key="3">
    <source>
        <dbReference type="ARBA" id="ARBA00023186"/>
    </source>
</evidence>
<dbReference type="Pfam" id="PF07724">
    <property type="entry name" value="AAA_2"/>
    <property type="match status" value="1"/>
</dbReference>
<evidence type="ECO:0000313" key="7">
    <source>
        <dbReference type="Proteomes" id="UP001172457"/>
    </source>
</evidence>
<evidence type="ECO:0000256" key="2">
    <source>
        <dbReference type="ARBA" id="ARBA00022840"/>
    </source>
</evidence>
<sequence>MFITGVRKMELAKVLTSYLFNSENASVRINMSEYLEKHAISRLLGAPPGYVGYEESGKLTEAVRRRPYFVVLFDEIEKAHLNVFNILLPLLDEGQVRDAKSHRNKSPCNVIPVTRSDHPVVEAHLVALLNNVKREKEVTQIVNNGPRGSKPQTRAKQNKIVYKGRKLN</sequence>
<dbReference type="InterPro" id="IPR028299">
    <property type="entry name" value="ClpA/B_CS2"/>
</dbReference>
<reference evidence="6" key="1">
    <citation type="submission" date="2023-03" db="EMBL/GenBank/DDBJ databases">
        <title>Chromosome-scale reference genome and RAD-based genetic map of yellow starthistle (Centaurea solstitialis) reveal putative structural variation and QTLs associated with invader traits.</title>
        <authorList>
            <person name="Reatini B."/>
            <person name="Cang F.A."/>
            <person name="Jiang Q."/>
            <person name="Mckibben M.T.W."/>
            <person name="Barker M.S."/>
            <person name="Rieseberg L.H."/>
            <person name="Dlugosch K.M."/>
        </authorList>
    </citation>
    <scope>NUCLEOTIDE SEQUENCE</scope>
    <source>
        <strain evidence="6">CAN-66</strain>
        <tissue evidence="6">Leaf</tissue>
    </source>
</reference>
<dbReference type="GO" id="GO:0016887">
    <property type="term" value="F:ATP hydrolysis activity"/>
    <property type="evidence" value="ECO:0007669"/>
    <property type="project" value="InterPro"/>
</dbReference>
<feature type="domain" description="ATPase AAA-type core" evidence="5">
    <location>
        <begin position="4"/>
        <end position="103"/>
    </location>
</feature>
<evidence type="ECO:0000313" key="6">
    <source>
        <dbReference type="EMBL" id="KAJ9549639.1"/>
    </source>
</evidence>
<dbReference type="InterPro" id="IPR027417">
    <property type="entry name" value="P-loop_NTPase"/>
</dbReference>
<evidence type="ECO:0000259" key="5">
    <source>
        <dbReference type="Pfam" id="PF07724"/>
    </source>
</evidence>
<dbReference type="GO" id="GO:0005737">
    <property type="term" value="C:cytoplasm"/>
    <property type="evidence" value="ECO:0007669"/>
    <property type="project" value="TreeGrafter"/>
</dbReference>